<evidence type="ECO:0000313" key="1">
    <source>
        <dbReference type="EMBL" id="TWW11105.1"/>
    </source>
</evidence>
<dbReference type="InterPro" id="IPR030949">
    <property type="entry name" value="ECF_S_folate_fam"/>
</dbReference>
<dbReference type="Proteomes" id="UP000321659">
    <property type="component" value="Unassembled WGS sequence"/>
</dbReference>
<gene>
    <name evidence="1" type="ORF">LABALGLTS371_08880</name>
</gene>
<comment type="caution">
    <text evidence="1">The sequence shown here is derived from an EMBL/GenBank/DDBJ whole genome shotgun (WGS) entry which is preliminary data.</text>
</comment>
<dbReference type="GO" id="GO:0022857">
    <property type="term" value="F:transmembrane transporter activity"/>
    <property type="evidence" value="ECO:0007669"/>
    <property type="project" value="InterPro"/>
</dbReference>
<evidence type="ECO:0000313" key="2">
    <source>
        <dbReference type="Proteomes" id="UP000321659"/>
    </source>
</evidence>
<dbReference type="Gene3D" id="1.10.1760.20">
    <property type="match status" value="1"/>
</dbReference>
<dbReference type="EMBL" id="SRRQ01000005">
    <property type="protein sequence ID" value="TWW11105.1"/>
    <property type="molecule type" value="Genomic_DNA"/>
</dbReference>
<dbReference type="NCBIfam" id="TIGR04518">
    <property type="entry name" value="ECF_S_folT_fam"/>
    <property type="match status" value="1"/>
</dbReference>
<organism evidence="1 2">
    <name type="scientific">Dellaglioa algida</name>
    <dbReference type="NCBI Taxonomy" id="105612"/>
    <lineage>
        <taxon>Bacteria</taxon>
        <taxon>Bacillati</taxon>
        <taxon>Bacillota</taxon>
        <taxon>Bacilli</taxon>
        <taxon>Lactobacillales</taxon>
        <taxon>Lactobacillaceae</taxon>
        <taxon>Dellaglioa</taxon>
    </lineage>
</organism>
<dbReference type="GeneID" id="83548958"/>
<name>A0A2C8EQR9_9LACO</name>
<sequence>MENLTKRLTARNIAVMGLLIAGQIILTNFLSYQVLTLRISFTFIVTYLLAAWFGPLLGGIGSVLSDLVGTILFSKGGTFFWGFTLSAFLGAFFYGLVFYKKPFTLPRIIIAVLINVIVIDLLLNTFWLVLMYQSPWTIIYARGIKDLFLIPIQIMLLYIVGNNKQIQRLGKRL</sequence>
<dbReference type="Pfam" id="PF12822">
    <property type="entry name" value="ECF_trnsprt"/>
    <property type="match status" value="1"/>
</dbReference>
<proteinExistence type="predicted"/>
<dbReference type="RefSeq" id="WP_112251118.1">
    <property type="nucleotide sequence ID" value="NZ_CBCRTS010000010.1"/>
</dbReference>
<protein>
    <submittedName>
        <fullName evidence="1">Folate ECF transporter</fullName>
    </submittedName>
</protein>
<dbReference type="InterPro" id="IPR024529">
    <property type="entry name" value="ECF_trnsprt_substrate-spec"/>
</dbReference>
<accession>A0A2C8EQR9</accession>
<reference evidence="1 2" key="1">
    <citation type="submission" date="2019-04" db="EMBL/GenBank/DDBJ databases">
        <title>In vitro growth and metabolic characteristics of meat-borne Lactobacillus algidus strains.</title>
        <authorList>
            <person name="Sade E."/>
            <person name="Per J."/>
            <person name="Tytti H."/>
            <person name="Johanna B.K."/>
        </authorList>
    </citation>
    <scope>NUCLEOTIDE SEQUENCE [LARGE SCALE GENOMIC DNA]</scope>
    <source>
        <strain evidence="1 2">LTS37-1</strain>
    </source>
</reference>
<dbReference type="AlphaFoldDB" id="A0A2C8EQR9"/>